<dbReference type="Proteomes" id="UP000601435">
    <property type="component" value="Unassembled WGS sequence"/>
</dbReference>
<reference evidence="2" key="1">
    <citation type="submission" date="2021-02" db="EMBL/GenBank/DDBJ databases">
        <authorList>
            <person name="Dougan E. K."/>
            <person name="Rhodes N."/>
            <person name="Thang M."/>
            <person name="Chan C."/>
        </authorList>
    </citation>
    <scope>NUCLEOTIDE SEQUENCE</scope>
</reference>
<gene>
    <name evidence="2" type="ORF">SNEC2469_LOCUS28689</name>
</gene>
<organism evidence="2 3">
    <name type="scientific">Symbiodinium necroappetens</name>
    <dbReference type="NCBI Taxonomy" id="1628268"/>
    <lineage>
        <taxon>Eukaryota</taxon>
        <taxon>Sar</taxon>
        <taxon>Alveolata</taxon>
        <taxon>Dinophyceae</taxon>
        <taxon>Suessiales</taxon>
        <taxon>Symbiodiniaceae</taxon>
        <taxon>Symbiodinium</taxon>
    </lineage>
</organism>
<dbReference type="EMBL" id="CAJNJA010062907">
    <property type="protein sequence ID" value="CAE7877786.1"/>
    <property type="molecule type" value="Genomic_DNA"/>
</dbReference>
<proteinExistence type="predicted"/>
<sequence length="177" mass="17754">MTTAVSPTVTVRDNGAGAGNGTGSAKLPGPAFYSTVVCHVARSGAGGCKALPGMSAGEARIDDPRSELSELTKSLVGVESLLPEELEGLGDGGRVGFWVRGFGLRRCLAHGLGREATLGRALDLGAATAAGLGQLDESSSSSATVVRAAPVPVVLAFAAGLLGILRASRREVCPELA</sequence>
<evidence type="ECO:0000256" key="1">
    <source>
        <dbReference type="SAM" id="MobiDB-lite"/>
    </source>
</evidence>
<comment type="caution">
    <text evidence="2">The sequence shown here is derived from an EMBL/GenBank/DDBJ whole genome shotgun (WGS) entry which is preliminary data.</text>
</comment>
<dbReference type="AlphaFoldDB" id="A0A813ATS7"/>
<accession>A0A813ATS7</accession>
<keyword evidence="3" id="KW-1185">Reference proteome</keyword>
<feature type="compositionally biased region" description="Polar residues" evidence="1">
    <location>
        <begin position="1"/>
        <end position="11"/>
    </location>
</feature>
<protein>
    <submittedName>
        <fullName evidence="2">Uncharacterized protein</fullName>
    </submittedName>
</protein>
<feature type="region of interest" description="Disordered" evidence="1">
    <location>
        <begin position="1"/>
        <end position="24"/>
    </location>
</feature>
<evidence type="ECO:0000313" key="3">
    <source>
        <dbReference type="Proteomes" id="UP000601435"/>
    </source>
</evidence>
<name>A0A813ATS7_9DINO</name>
<evidence type="ECO:0000313" key="2">
    <source>
        <dbReference type="EMBL" id="CAE7877786.1"/>
    </source>
</evidence>